<dbReference type="AlphaFoldDB" id="A0A7X0L0P1"/>
<feature type="transmembrane region" description="Helical" evidence="2">
    <location>
        <begin position="47"/>
        <end position="72"/>
    </location>
</feature>
<evidence type="ECO:0000313" key="6">
    <source>
        <dbReference type="Proteomes" id="UP000546324"/>
    </source>
</evidence>
<dbReference type="Pfam" id="PF13845">
    <property type="entry name" value="Septum_form"/>
    <property type="match status" value="1"/>
</dbReference>
<keyword evidence="2" id="KW-0472">Membrane</keyword>
<organism evidence="5 6">
    <name type="scientific">Actinomadura coerulea</name>
    <dbReference type="NCBI Taxonomy" id="46159"/>
    <lineage>
        <taxon>Bacteria</taxon>
        <taxon>Bacillati</taxon>
        <taxon>Actinomycetota</taxon>
        <taxon>Actinomycetes</taxon>
        <taxon>Streptosporangiales</taxon>
        <taxon>Thermomonosporaceae</taxon>
        <taxon>Actinomadura</taxon>
    </lineage>
</organism>
<dbReference type="RefSeq" id="WP_185028330.1">
    <property type="nucleotide sequence ID" value="NZ_JACHMQ010000001.1"/>
</dbReference>
<keyword evidence="6" id="KW-1185">Reference proteome</keyword>
<evidence type="ECO:0000256" key="1">
    <source>
        <dbReference type="SAM" id="MobiDB-lite"/>
    </source>
</evidence>
<evidence type="ECO:0000256" key="2">
    <source>
        <dbReference type="SAM" id="Phobius"/>
    </source>
</evidence>
<evidence type="ECO:0000313" key="5">
    <source>
        <dbReference type="EMBL" id="MBB6397786.1"/>
    </source>
</evidence>
<name>A0A7X0L0P1_9ACTN</name>
<feature type="domain" description="Septum formation-related" evidence="4">
    <location>
        <begin position="128"/>
        <end position="236"/>
    </location>
</feature>
<dbReference type="InterPro" id="IPR025241">
    <property type="entry name" value="DUF4190"/>
</dbReference>
<feature type="compositionally biased region" description="Low complexity" evidence="1">
    <location>
        <begin position="29"/>
        <end position="38"/>
    </location>
</feature>
<dbReference type="InterPro" id="IPR026004">
    <property type="entry name" value="Septum_form"/>
</dbReference>
<evidence type="ECO:0000259" key="3">
    <source>
        <dbReference type="Pfam" id="PF13828"/>
    </source>
</evidence>
<feature type="domain" description="DUF4190" evidence="3">
    <location>
        <begin position="47"/>
        <end position="101"/>
    </location>
</feature>
<feature type="region of interest" description="Disordered" evidence="1">
    <location>
        <begin position="1"/>
        <end position="41"/>
    </location>
</feature>
<dbReference type="EMBL" id="JACHMQ010000001">
    <property type="protein sequence ID" value="MBB6397786.1"/>
    <property type="molecule type" value="Genomic_DNA"/>
</dbReference>
<evidence type="ECO:0008006" key="7">
    <source>
        <dbReference type="Google" id="ProtNLM"/>
    </source>
</evidence>
<gene>
    <name evidence="5" type="ORF">BKA00_004700</name>
</gene>
<sequence>MTYPPPGPAQPGPQAPYPPPPMPSPPMPGEHGPGSPHGSNADKTNGLAIAAFVTGLLGCFGVVGLVLGAVSLSQMAKKGGKGRGLAIAGIVLSCLWIVGGIAVFALSGDGSSDGAGAAPKVTQTKPKEVDAKKMKVGDCINDNSGATSSATEAPVEVESVKIVPCAGPHDGEVMAVFRLKGFVIPPEARLQQLALNGCKLRTQARINRDPAARGIANSYYYPTADSWKSGDRTVTCVAVAAADGKKLTRPLHR</sequence>
<evidence type="ECO:0000259" key="4">
    <source>
        <dbReference type="Pfam" id="PF13845"/>
    </source>
</evidence>
<feature type="compositionally biased region" description="Pro residues" evidence="1">
    <location>
        <begin position="1"/>
        <end position="28"/>
    </location>
</feature>
<comment type="caution">
    <text evidence="5">The sequence shown here is derived from an EMBL/GenBank/DDBJ whole genome shotgun (WGS) entry which is preliminary data.</text>
</comment>
<dbReference type="Pfam" id="PF13828">
    <property type="entry name" value="DUF4190"/>
    <property type="match status" value="1"/>
</dbReference>
<keyword evidence="2" id="KW-1133">Transmembrane helix</keyword>
<protein>
    <recommendedName>
        <fullName evidence="7">DUF4190 domain-containing protein</fullName>
    </recommendedName>
</protein>
<proteinExistence type="predicted"/>
<feature type="transmembrane region" description="Helical" evidence="2">
    <location>
        <begin position="84"/>
        <end position="106"/>
    </location>
</feature>
<dbReference type="Proteomes" id="UP000546324">
    <property type="component" value="Unassembled WGS sequence"/>
</dbReference>
<accession>A0A7X0L0P1</accession>
<keyword evidence="2" id="KW-0812">Transmembrane</keyword>
<reference evidence="5 6" key="1">
    <citation type="submission" date="2020-08" db="EMBL/GenBank/DDBJ databases">
        <title>Sequencing the genomes of 1000 actinobacteria strains.</title>
        <authorList>
            <person name="Klenk H.-P."/>
        </authorList>
    </citation>
    <scope>NUCLEOTIDE SEQUENCE [LARGE SCALE GENOMIC DNA]</scope>
    <source>
        <strain evidence="5 6">DSM 43675</strain>
    </source>
</reference>